<dbReference type="PANTHER" id="PTHR12589:SF7">
    <property type="entry name" value="6-PYRUVOYL TETRAHYDROBIOPTERIN SYNTHASE"/>
    <property type="match status" value="1"/>
</dbReference>
<keyword evidence="3" id="KW-0862">Zinc</keyword>
<dbReference type="EMBL" id="MT142499">
    <property type="protein sequence ID" value="QJA82927.1"/>
    <property type="molecule type" value="Genomic_DNA"/>
</dbReference>
<protein>
    <submittedName>
        <fullName evidence="6">Putative 6-Pyruvoyl tetrahydrobiopterin synthase</fullName>
    </submittedName>
</protein>
<keyword evidence="4" id="KW-0456">Lyase</keyword>
<evidence type="ECO:0000256" key="2">
    <source>
        <dbReference type="ARBA" id="ARBA00022723"/>
    </source>
</evidence>
<evidence type="ECO:0000256" key="1">
    <source>
        <dbReference type="ARBA" id="ARBA00001947"/>
    </source>
</evidence>
<keyword evidence="2" id="KW-0479">Metal-binding</keyword>
<evidence type="ECO:0000313" key="6">
    <source>
        <dbReference type="EMBL" id="QJA87843.1"/>
    </source>
</evidence>
<sequence length="121" mass="14027">MKVTVTRRFTFSYAHSLIEHPKCGNIHGHNGVLEVEVSGQINEKTGMIIDFQDLNEVIVVRKILSILDHKNLNDLFTFPTTSENLVCFIWDKLVSLESNSIKFERVRLYETESCWAEIRND</sequence>
<gene>
    <name evidence="5" type="ORF">MM415A00352_0029</name>
    <name evidence="6" type="ORF">MM415B02882_0003</name>
</gene>
<dbReference type="GO" id="GO:0016829">
    <property type="term" value="F:lyase activity"/>
    <property type="evidence" value="ECO:0007669"/>
    <property type="project" value="UniProtKB-KW"/>
</dbReference>
<dbReference type="Gene3D" id="3.30.479.10">
    <property type="entry name" value="6-pyruvoyl tetrahydropterin synthase/QueD"/>
    <property type="match status" value="1"/>
</dbReference>
<dbReference type="SUPFAM" id="SSF55620">
    <property type="entry name" value="Tetrahydrobiopterin biosynthesis enzymes-like"/>
    <property type="match status" value="1"/>
</dbReference>
<evidence type="ECO:0000256" key="3">
    <source>
        <dbReference type="ARBA" id="ARBA00022833"/>
    </source>
</evidence>
<dbReference type="Pfam" id="PF01242">
    <property type="entry name" value="PTPS"/>
    <property type="match status" value="1"/>
</dbReference>
<comment type="cofactor">
    <cofactor evidence="1">
        <name>Zn(2+)</name>
        <dbReference type="ChEBI" id="CHEBI:29105"/>
    </cofactor>
</comment>
<accession>A0A6M3KZY1</accession>
<evidence type="ECO:0000313" key="5">
    <source>
        <dbReference type="EMBL" id="QJA82927.1"/>
    </source>
</evidence>
<dbReference type="AlphaFoldDB" id="A0A6M3KZY1"/>
<dbReference type="EMBL" id="MT142736">
    <property type="protein sequence ID" value="QJA87843.1"/>
    <property type="molecule type" value="Genomic_DNA"/>
</dbReference>
<dbReference type="InterPro" id="IPR038418">
    <property type="entry name" value="6-PTP_synth/QueD_sf"/>
</dbReference>
<dbReference type="PIRSF" id="PIRSF006113">
    <property type="entry name" value="PTP_synth"/>
    <property type="match status" value="1"/>
</dbReference>
<name>A0A6M3KZY1_9ZZZZ</name>
<dbReference type="InterPro" id="IPR007115">
    <property type="entry name" value="6-PTP_synth/QueD"/>
</dbReference>
<reference evidence="6" key="1">
    <citation type="submission" date="2020-03" db="EMBL/GenBank/DDBJ databases">
        <title>The deep terrestrial virosphere.</title>
        <authorList>
            <person name="Holmfeldt K."/>
            <person name="Nilsson E."/>
            <person name="Simone D."/>
            <person name="Lopez-Fernandez M."/>
            <person name="Wu X."/>
            <person name="de Brujin I."/>
            <person name="Lundin D."/>
            <person name="Andersson A."/>
            <person name="Bertilsson S."/>
            <person name="Dopson M."/>
        </authorList>
    </citation>
    <scope>NUCLEOTIDE SEQUENCE</scope>
    <source>
        <strain evidence="5">MM415A00352</strain>
        <strain evidence="6">MM415B02882</strain>
    </source>
</reference>
<proteinExistence type="predicted"/>
<dbReference type="PANTHER" id="PTHR12589">
    <property type="entry name" value="PYRUVOYL TETRAHYDROBIOPTERIN SYNTHASE"/>
    <property type="match status" value="1"/>
</dbReference>
<dbReference type="GO" id="GO:0046872">
    <property type="term" value="F:metal ion binding"/>
    <property type="evidence" value="ECO:0007669"/>
    <property type="project" value="UniProtKB-KW"/>
</dbReference>
<organism evidence="6">
    <name type="scientific">viral metagenome</name>
    <dbReference type="NCBI Taxonomy" id="1070528"/>
    <lineage>
        <taxon>unclassified sequences</taxon>
        <taxon>metagenomes</taxon>
        <taxon>organismal metagenomes</taxon>
    </lineage>
</organism>
<evidence type="ECO:0000256" key="4">
    <source>
        <dbReference type="ARBA" id="ARBA00023239"/>
    </source>
</evidence>